<evidence type="ECO:0000256" key="4">
    <source>
        <dbReference type="ARBA" id="ARBA00022656"/>
    </source>
</evidence>
<dbReference type="Gene3D" id="2.150.10.10">
    <property type="entry name" value="Serralysin-like metalloprotease, C-terminal"/>
    <property type="match status" value="5"/>
</dbReference>
<dbReference type="PANTHER" id="PTHR38340:SF1">
    <property type="entry name" value="S-LAYER PROTEIN"/>
    <property type="match status" value="1"/>
</dbReference>
<evidence type="ECO:0000256" key="7">
    <source>
        <dbReference type="ARBA" id="ARBA00023136"/>
    </source>
</evidence>
<dbReference type="Proteomes" id="UP000324738">
    <property type="component" value="Unassembled WGS sequence"/>
</dbReference>
<dbReference type="InterPro" id="IPR050557">
    <property type="entry name" value="RTX_toxin/Mannuronan_C5-epim"/>
</dbReference>
<dbReference type="PROSITE" id="PS00330">
    <property type="entry name" value="HEMOLYSIN_CALCIUM"/>
    <property type="match status" value="7"/>
</dbReference>
<protein>
    <recommendedName>
        <fullName evidence="8">Cyclic nucleotide-binding domain-containing protein</fullName>
    </recommendedName>
</protein>
<dbReference type="InterPro" id="IPR003995">
    <property type="entry name" value="RTX_toxin_determinant-A"/>
</dbReference>
<keyword evidence="3" id="KW-0964">Secreted</keyword>
<keyword evidence="7" id="KW-0472">Membrane</keyword>
<evidence type="ECO:0000259" key="8">
    <source>
        <dbReference type="PROSITE" id="PS50042"/>
    </source>
</evidence>
<keyword evidence="4" id="KW-0800">Toxin</keyword>
<keyword evidence="10" id="KW-1185">Reference proteome</keyword>
<accession>A0A5B0E0T2</accession>
<evidence type="ECO:0000256" key="3">
    <source>
        <dbReference type="ARBA" id="ARBA00022525"/>
    </source>
</evidence>
<evidence type="ECO:0000313" key="10">
    <source>
        <dbReference type="Proteomes" id="UP000324738"/>
    </source>
</evidence>
<dbReference type="InterPro" id="IPR018511">
    <property type="entry name" value="Hemolysin-typ_Ca-bd_CS"/>
</dbReference>
<feature type="domain" description="Cyclic nucleotide-binding" evidence="8">
    <location>
        <begin position="1217"/>
        <end position="1277"/>
    </location>
</feature>
<dbReference type="InterPro" id="IPR001343">
    <property type="entry name" value="Hemolysn_Ca-bd"/>
</dbReference>
<evidence type="ECO:0000256" key="1">
    <source>
        <dbReference type="ARBA" id="ARBA00004370"/>
    </source>
</evidence>
<keyword evidence="5" id="KW-0677">Repeat</keyword>
<dbReference type="GO" id="GO:0016020">
    <property type="term" value="C:membrane"/>
    <property type="evidence" value="ECO:0007669"/>
    <property type="project" value="UniProtKB-SubCell"/>
</dbReference>
<dbReference type="GO" id="GO:0005576">
    <property type="term" value="C:extracellular region"/>
    <property type="evidence" value="ECO:0007669"/>
    <property type="project" value="UniProtKB-SubCell"/>
</dbReference>
<dbReference type="EMBL" id="VTWH01000001">
    <property type="protein sequence ID" value="KAA0972238.1"/>
    <property type="molecule type" value="Genomic_DNA"/>
</dbReference>
<dbReference type="SUPFAM" id="SSF51120">
    <property type="entry name" value="beta-Roll"/>
    <property type="match status" value="4"/>
</dbReference>
<dbReference type="Pfam" id="PF00353">
    <property type="entry name" value="HemolysinCabind"/>
    <property type="match status" value="11"/>
</dbReference>
<dbReference type="GO" id="GO:0090729">
    <property type="term" value="F:toxin activity"/>
    <property type="evidence" value="ECO:0007669"/>
    <property type="project" value="UniProtKB-KW"/>
</dbReference>
<dbReference type="OrthoDB" id="7913598at2"/>
<evidence type="ECO:0000256" key="2">
    <source>
        <dbReference type="ARBA" id="ARBA00004613"/>
    </source>
</evidence>
<gene>
    <name evidence="9" type="ORF">FPY71_03780</name>
</gene>
<dbReference type="RefSeq" id="WP_149297764.1">
    <property type="nucleotide sequence ID" value="NZ_VTWH01000001.1"/>
</dbReference>
<evidence type="ECO:0000256" key="6">
    <source>
        <dbReference type="ARBA" id="ARBA00023026"/>
    </source>
</evidence>
<dbReference type="InterPro" id="IPR000595">
    <property type="entry name" value="cNMP-bd_dom"/>
</dbReference>
<dbReference type="PANTHER" id="PTHR38340">
    <property type="entry name" value="S-LAYER PROTEIN"/>
    <property type="match status" value="1"/>
</dbReference>
<sequence>MNINNSSGADAELLGAVALAIDEYNKITKEISDVDALLDGLFGHLAGENKSGPSFNMSALTQAIFAKVNANENYYAPTTVAQEGADAGKKYNLYLPNSDYRKPMDAMYEAVWQNTQFARLPQALMASIERNDLKYAESRIREYTLNDWFGRNDEQVGFVGNNPRRSWLEPRLRFFYSDEGGTLTRKYYSIGMGGVITVNGGQAGEHDDLPVASALLSLLNIVSSLSILTSPDNSIAKTSATSLMLVSQFASAIESLRATRLDWDVSRDVRLSRQVAGIAGAASFAMLFADEISKMQADGRSNLQTAQSLLQMTYFATNIVRNVQAVMAARLVQDYFYMPVSTAGMNFAGATAHAAASILGIIDGANKGASAGLLAAQSAELFVKISSGIMLAMAPLQTTPVGALVGSMFSPVSVYQAVMFQEAVDEAMALYGQTNWEGDKIRAEYYADMRNRAIFMSVPLLNAFGGLFDFGGYLSTSGSAGSRSANLLARLGINAADGEAAVTAAVKEFLNEGFDSREIIAQRGHVDAIQRIAATTDAKRVVAVTGQETRSDMATFLAATGGVFLANASSNRNFIYDSADQTIKANGLIGQRLGSDVIDISSKAESQYFLFLTPAMPISGEERDMLSSGKKRTSKASLVADTLFTIVDGATNTVANAANVASQALKTGALKNGQREKIVGKQGGLAFDLGAGDDVVLAAARAMYVDAGADYDGVDYRSALTAFKADVPALDVSVFQDNAAGLQGYRVNKAGFGTFHDVELQETTIQEGKETRTVVTRKIVTVKDYYSDSQVDLLVGVEWVHGTSHDDKMTGGEAADIFLGGDGNNTLSGNGGDDQLISGKHNDTLNGGEGFDLVMAGAGNDYLHDTGTNVSPVTVEGAVRSGDTLIGGEGSDTVRAGGGNDLIFGDDAPSVKSNAAPLAQSSGVNYNDYLFGNAGNDTIDGGFGNDSVEGGEGDDQIFGGDGNDTLRGGTGKDSIWGGNGNDTIYGGDAASALYGDEGNDYLYAGSAGSLLLGGAGNDTLMGSTGHDILIGGAGSDILRGGEGSDILFDDSADRNAPNHLYGEGGNDIIVTANLTFSDVFDGGAGTDTLSFRFMSKGVDANIESRTASSVGTTNPVKDTVRSIEWLEGSEHDDVLTGNSGDNRLIGRGGNDTLVGGANKDALFGGAGRDELYGGTGVDLIDGGEGDDYIFGNGGDTMFFSGHFGRDLVQAESGADLSGSLFIFTGIDYRNLFFVRDGDSLVVRREQIVSGVDKSEYMGHAGVLIKDYFAGANSSKVAFADQNGSALAGLMVLTLVSAMADAQTTGFGGSGYADFMQPVLQNAWTLTAAA</sequence>
<comment type="caution">
    <text evidence="9">The sequence shown here is derived from an EMBL/GenBank/DDBJ whole genome shotgun (WGS) entry which is preliminary data.</text>
</comment>
<dbReference type="PRINTS" id="PR01488">
    <property type="entry name" value="RTXTOXINA"/>
</dbReference>
<dbReference type="PRINTS" id="PR00313">
    <property type="entry name" value="CABNDNGRPT"/>
</dbReference>
<name>A0A5B0E0T2_9HYPH</name>
<organism evidence="9 10">
    <name type="scientific">Aureimonas fodinaquatilis</name>
    <dbReference type="NCBI Taxonomy" id="2565783"/>
    <lineage>
        <taxon>Bacteria</taxon>
        <taxon>Pseudomonadati</taxon>
        <taxon>Pseudomonadota</taxon>
        <taxon>Alphaproteobacteria</taxon>
        <taxon>Hyphomicrobiales</taxon>
        <taxon>Aurantimonadaceae</taxon>
        <taxon>Aureimonas</taxon>
    </lineage>
</organism>
<evidence type="ECO:0000313" key="9">
    <source>
        <dbReference type="EMBL" id="KAA0972238.1"/>
    </source>
</evidence>
<dbReference type="InterPro" id="IPR011049">
    <property type="entry name" value="Serralysin-like_metalloprot_C"/>
</dbReference>
<comment type="subcellular location">
    <subcellularLocation>
        <location evidence="1">Membrane</location>
    </subcellularLocation>
    <subcellularLocation>
        <location evidence="2">Secreted</location>
    </subcellularLocation>
</comment>
<reference evidence="9 10" key="1">
    <citation type="submission" date="2019-08" db="EMBL/GenBank/DDBJ databases">
        <title>Aureimonas fodiniaquatilis sp. nov., isolated from a coal mine wastewater.</title>
        <authorList>
            <person name="Kim W."/>
        </authorList>
    </citation>
    <scope>NUCLEOTIDE SEQUENCE [LARGE SCALE GENOMIC DNA]</scope>
    <source>
        <strain evidence="9 10">CAU 1482</strain>
    </source>
</reference>
<proteinExistence type="predicted"/>
<dbReference type="PROSITE" id="PS50042">
    <property type="entry name" value="CNMP_BINDING_3"/>
    <property type="match status" value="1"/>
</dbReference>
<evidence type="ECO:0000256" key="5">
    <source>
        <dbReference type="ARBA" id="ARBA00022737"/>
    </source>
</evidence>
<dbReference type="GO" id="GO:0005509">
    <property type="term" value="F:calcium ion binding"/>
    <property type="evidence" value="ECO:0007669"/>
    <property type="project" value="InterPro"/>
</dbReference>
<keyword evidence="6" id="KW-0843">Virulence</keyword>